<dbReference type="EMBL" id="CAVMBE010000003">
    <property type="protein sequence ID" value="CAK3808141.1"/>
    <property type="molecule type" value="Genomic_DNA"/>
</dbReference>
<evidence type="ECO:0000313" key="4">
    <source>
        <dbReference type="Proteomes" id="UP001296104"/>
    </source>
</evidence>
<gene>
    <name evidence="3" type="ORF">LECACI_7A000974</name>
</gene>
<proteinExistence type="inferred from homology"/>
<keyword evidence="4" id="KW-1185">Reference proteome</keyword>
<dbReference type="InterPro" id="IPR007612">
    <property type="entry name" value="LOR"/>
</dbReference>
<accession>A0AAI8YS45</accession>
<dbReference type="SUPFAM" id="SSF54518">
    <property type="entry name" value="Tubby C-terminal domain-like"/>
    <property type="match status" value="1"/>
</dbReference>
<evidence type="ECO:0000313" key="3">
    <source>
        <dbReference type="EMBL" id="CAK3808141.1"/>
    </source>
</evidence>
<dbReference type="Gene3D" id="2.40.160.200">
    <property type="entry name" value="LURP1-related"/>
    <property type="match status" value="1"/>
</dbReference>
<feature type="compositionally biased region" description="Polar residues" evidence="2">
    <location>
        <begin position="55"/>
        <end position="75"/>
    </location>
</feature>
<organism evidence="3 4">
    <name type="scientific">Lecanosticta acicola</name>
    <dbReference type="NCBI Taxonomy" id="111012"/>
    <lineage>
        <taxon>Eukaryota</taxon>
        <taxon>Fungi</taxon>
        <taxon>Dikarya</taxon>
        <taxon>Ascomycota</taxon>
        <taxon>Pezizomycotina</taxon>
        <taxon>Dothideomycetes</taxon>
        <taxon>Dothideomycetidae</taxon>
        <taxon>Mycosphaerellales</taxon>
        <taxon>Mycosphaerellaceae</taxon>
        <taxon>Lecanosticta</taxon>
    </lineage>
</organism>
<evidence type="ECO:0000256" key="1">
    <source>
        <dbReference type="ARBA" id="ARBA00005437"/>
    </source>
</evidence>
<dbReference type="InterPro" id="IPR038595">
    <property type="entry name" value="LOR_sf"/>
</dbReference>
<feature type="region of interest" description="Disordered" evidence="2">
    <location>
        <begin position="1"/>
        <end position="91"/>
    </location>
</feature>
<reference evidence="3" key="1">
    <citation type="submission" date="2023-11" db="EMBL/GenBank/DDBJ databases">
        <authorList>
            <person name="Alioto T."/>
            <person name="Alioto T."/>
            <person name="Gomez Garrido J."/>
        </authorList>
    </citation>
    <scope>NUCLEOTIDE SEQUENCE</scope>
</reference>
<comment type="caution">
    <text evidence="3">The sequence shown here is derived from an EMBL/GenBank/DDBJ whole genome shotgun (WGS) entry which is preliminary data.</text>
</comment>
<protein>
    <submittedName>
        <fullName evidence="3">Uncharacterized protein</fullName>
    </submittedName>
</protein>
<dbReference type="AlphaFoldDB" id="A0AAI8YS45"/>
<comment type="similarity">
    <text evidence="1">Belongs to the LOR family.</text>
</comment>
<dbReference type="Proteomes" id="UP001296104">
    <property type="component" value="Unassembled WGS sequence"/>
</dbReference>
<sequence length="241" mass="26012">MADPSAYQPAAAPEAPNPVQRMYRTPTGKVITVPDAPEPIAQRRQTFPNDATIDTVISPQSIRPSKSLVTPGPTSQRPPSPGRANTWPSAPKNRLTALETPIGCLGHVAAKETYLILDPRRVSTISGATIFDIGTTHVTDTEGKAIFCLRKSRSLLSLRRQYHVQKGFKIRKRKGGSKLTATLPTPGKVRVEMSFGQLRLAQDGTVVAEVSHAPRAGGWSVTVAKGFDIAVVVAFVLVREM</sequence>
<name>A0AAI8YS45_9PEZI</name>
<dbReference type="Pfam" id="PF04525">
    <property type="entry name" value="LOR"/>
    <property type="match status" value="1"/>
</dbReference>
<evidence type="ECO:0000256" key="2">
    <source>
        <dbReference type="SAM" id="MobiDB-lite"/>
    </source>
</evidence>
<dbReference type="InterPro" id="IPR025659">
    <property type="entry name" value="Tubby-like_C"/>
</dbReference>